<feature type="domain" description="Protein kinase" evidence="1">
    <location>
        <begin position="4"/>
        <end position="302"/>
    </location>
</feature>
<dbReference type="SUPFAM" id="SSF56112">
    <property type="entry name" value="Protein kinase-like (PK-like)"/>
    <property type="match status" value="1"/>
</dbReference>
<accession>A0A9W8IVK8</accession>
<feature type="non-terminal residue" evidence="2">
    <location>
        <position position="1"/>
    </location>
</feature>
<dbReference type="AlphaFoldDB" id="A0A9W8IVK8"/>
<dbReference type="InterPro" id="IPR011009">
    <property type="entry name" value="Kinase-like_dom_sf"/>
</dbReference>
<dbReference type="OrthoDB" id="3260955at2759"/>
<reference evidence="2" key="1">
    <citation type="submission" date="2022-06" db="EMBL/GenBank/DDBJ databases">
        <title>Genome Sequence of Candolleomyces eurysporus.</title>
        <authorList>
            <person name="Buettner E."/>
        </authorList>
    </citation>
    <scope>NUCLEOTIDE SEQUENCE</scope>
    <source>
        <strain evidence="2">VTCC 930004</strain>
    </source>
</reference>
<dbReference type="Gene3D" id="1.10.510.10">
    <property type="entry name" value="Transferase(Phosphotransferase) domain 1"/>
    <property type="match status" value="1"/>
</dbReference>
<evidence type="ECO:0000313" key="2">
    <source>
        <dbReference type="EMBL" id="KAJ2921524.1"/>
    </source>
</evidence>
<dbReference type="InterPro" id="IPR000719">
    <property type="entry name" value="Prot_kinase_dom"/>
</dbReference>
<sequence length="302" mass="33918">MAQQLFTENRVRGRFRRLKKTEFTPYCALNCGRLTLDEGAQKYEVALKTYRWNPNGATKAKAKERTFKEVMALSRLKAHPHRNVNTFRGVIFATVEEVGARVAPIDSVPSIVTDWVPFGSIEYTTRIKFQLRLDIIVQLASGLAHLHGLGVVHGDIKPNNFRITSSGVVKIIDLGLSRCQDPYPEDVGYTTTYPSFHFIAPELIVSKAGCERMAVTKPTDVYAWSMTALQILDGRGEQSLPFAGVSDSRDVMREVLQGRWPTPAEYPGVESQAAWGILKRCWTPEPTPRPTIQRTLRDLDAL</sequence>
<name>A0A9W8IVK8_9AGAR</name>
<dbReference type="PROSITE" id="PS50011">
    <property type="entry name" value="PROTEIN_KINASE_DOM"/>
    <property type="match status" value="1"/>
</dbReference>
<organism evidence="2 3">
    <name type="scientific">Candolleomyces eurysporus</name>
    <dbReference type="NCBI Taxonomy" id="2828524"/>
    <lineage>
        <taxon>Eukaryota</taxon>
        <taxon>Fungi</taxon>
        <taxon>Dikarya</taxon>
        <taxon>Basidiomycota</taxon>
        <taxon>Agaricomycotina</taxon>
        <taxon>Agaricomycetes</taxon>
        <taxon>Agaricomycetidae</taxon>
        <taxon>Agaricales</taxon>
        <taxon>Agaricineae</taxon>
        <taxon>Psathyrellaceae</taxon>
        <taxon>Candolleomyces</taxon>
    </lineage>
</organism>
<proteinExistence type="predicted"/>
<evidence type="ECO:0000259" key="1">
    <source>
        <dbReference type="PROSITE" id="PS50011"/>
    </source>
</evidence>
<comment type="caution">
    <text evidence="2">The sequence shown here is derived from an EMBL/GenBank/DDBJ whole genome shotgun (WGS) entry which is preliminary data.</text>
</comment>
<protein>
    <recommendedName>
        <fullName evidence="1">Protein kinase domain-containing protein</fullName>
    </recommendedName>
</protein>
<dbReference type="InterPro" id="IPR051681">
    <property type="entry name" value="Ser/Thr_Kinases-Pseudokinases"/>
</dbReference>
<dbReference type="PANTHER" id="PTHR44329">
    <property type="entry name" value="SERINE/THREONINE-PROTEIN KINASE TNNI3K-RELATED"/>
    <property type="match status" value="1"/>
</dbReference>
<dbReference type="EMBL" id="JANBPK010001586">
    <property type="protein sequence ID" value="KAJ2921524.1"/>
    <property type="molecule type" value="Genomic_DNA"/>
</dbReference>
<gene>
    <name evidence="2" type="ORF">H1R20_g15569</name>
</gene>
<dbReference type="Proteomes" id="UP001140091">
    <property type="component" value="Unassembled WGS sequence"/>
</dbReference>
<dbReference type="GO" id="GO:0005524">
    <property type="term" value="F:ATP binding"/>
    <property type="evidence" value="ECO:0007669"/>
    <property type="project" value="InterPro"/>
</dbReference>
<dbReference type="Pfam" id="PF00069">
    <property type="entry name" value="Pkinase"/>
    <property type="match status" value="1"/>
</dbReference>
<evidence type="ECO:0000313" key="3">
    <source>
        <dbReference type="Proteomes" id="UP001140091"/>
    </source>
</evidence>
<dbReference type="SMART" id="SM00220">
    <property type="entry name" value="S_TKc"/>
    <property type="match status" value="1"/>
</dbReference>
<keyword evidence="3" id="KW-1185">Reference proteome</keyword>
<dbReference type="GO" id="GO:0004674">
    <property type="term" value="F:protein serine/threonine kinase activity"/>
    <property type="evidence" value="ECO:0007669"/>
    <property type="project" value="TreeGrafter"/>
</dbReference>